<feature type="region of interest" description="Disordered" evidence="1">
    <location>
        <begin position="284"/>
        <end position="519"/>
    </location>
</feature>
<feature type="compositionally biased region" description="Low complexity" evidence="1">
    <location>
        <begin position="284"/>
        <end position="294"/>
    </location>
</feature>
<gene>
    <name evidence="2" type="ORF">ACCB01179.2</name>
</gene>
<feature type="compositionally biased region" description="Polar residues" evidence="1">
    <location>
        <begin position="600"/>
        <end position="624"/>
    </location>
</feature>
<evidence type="ECO:0000256" key="1">
    <source>
        <dbReference type="SAM" id="MobiDB-lite"/>
    </source>
</evidence>
<protein>
    <submittedName>
        <fullName evidence="2">Mixed-lineage leukemia protein, mll</fullName>
    </submittedName>
</protein>
<sequence>MLIQEYQSKQQQRQPQQQSSEPCSPLMSPSQHSPMHSPAALVSQSPGPGNVPTNIIQHSPATPIIQHSPNTPLLQHSPGNPQSGNPGTISPHNMQQSPRIGTPHSQNEESPFSPGAMPSPGICGPSAARMTSPQHRAIISGRLATSPGAFTPDTRNTQQIIGDQGVRVHSLTQRFVRPPAVEPGQRPKMQLQGGIVYGQRSPLGSPQPNQQSLMNQQHQQMLQRQQISHQIQQQHDTTILQDGQNTMTQRTLQMAQQRQQLLQQQQQQQQQIVQQQRQQFLQMQQQQQQQQHMQKPPSSPMVAQPANSPSPQLHQQMQQNYGQPPSSPMPRSPMVQQTMGSPMLQQQLNQTSQPPSPMNTRIHPHPPNSPMISQYQPPSPMSRNHPSTSPMLQHQLNNAHHPPTSQPPSSPMPRSPMVGGSPMQMQRRQSTGNSPAMPDRPQSVENPGTPRTPHTPHTPHTSHGSYTTQTSNNHAVSNDQQQQLQQSHQQQSITQEQPTATDHTNRGGGNPHNPLNPLPFGRFGYIKLGLRGGSPMWSTKAETSKGKTSESHLLNIDEKPNTSVVVHRKTGIPQSKINSLVCADYNDFDDDSHTPPQTPPTSLEIKQTTSLSDNGPLTLGSPSNKMEPIPDTTDYDDDKTNCKYRSDSKFDSSTR</sequence>
<reference evidence="2" key="1">
    <citation type="submission" date="2011-11" db="EMBL/GenBank/DDBJ databases">
        <title>Decoding the brain transcriptome of the Eastern honeybee (Apis cerana) based on pyrosequencing.</title>
        <authorList>
            <person name="Sun L."/>
            <person name="Zheng H."/>
            <person name="Wang Y."/>
            <person name="Xie X."/>
            <person name="Zhu Y."/>
            <person name="Gu W."/>
            <person name="Wang S."/>
        </authorList>
    </citation>
    <scope>NUCLEOTIDE SEQUENCE</scope>
    <source>
        <tissue evidence="2">Brain</tissue>
    </source>
</reference>
<proteinExistence type="evidence at transcript level"/>
<organism evidence="2">
    <name type="scientific">Apis cerana</name>
    <name type="common">Indian honeybee</name>
    <dbReference type="NCBI Taxonomy" id="7461"/>
    <lineage>
        <taxon>Eukaryota</taxon>
        <taxon>Metazoa</taxon>
        <taxon>Ecdysozoa</taxon>
        <taxon>Arthropoda</taxon>
        <taxon>Hexapoda</taxon>
        <taxon>Insecta</taxon>
        <taxon>Pterygota</taxon>
        <taxon>Neoptera</taxon>
        <taxon>Endopterygota</taxon>
        <taxon>Hymenoptera</taxon>
        <taxon>Apocrita</taxon>
        <taxon>Aculeata</taxon>
        <taxon>Apoidea</taxon>
        <taxon>Anthophila</taxon>
        <taxon>Apidae</taxon>
        <taxon>Apis</taxon>
    </lineage>
</organism>
<feature type="compositionally biased region" description="Polar residues" evidence="1">
    <location>
        <begin position="424"/>
        <end position="434"/>
    </location>
</feature>
<feature type="compositionally biased region" description="Low complexity" evidence="1">
    <location>
        <begin position="480"/>
        <end position="497"/>
    </location>
</feature>
<feature type="compositionally biased region" description="Low complexity" evidence="1">
    <location>
        <begin position="1"/>
        <end position="38"/>
    </location>
</feature>
<name>V9IE62_APICE</name>
<evidence type="ECO:0000313" key="2">
    <source>
        <dbReference type="EMBL" id="AEY58574.1"/>
    </source>
</evidence>
<feature type="region of interest" description="Disordered" evidence="1">
    <location>
        <begin position="588"/>
        <end position="655"/>
    </location>
</feature>
<accession>V9IE62</accession>
<feature type="compositionally biased region" description="Polar residues" evidence="1">
    <location>
        <begin position="370"/>
        <end position="398"/>
    </location>
</feature>
<feature type="compositionally biased region" description="Polar residues" evidence="1">
    <location>
        <begin position="305"/>
        <end position="323"/>
    </location>
</feature>
<dbReference type="EMBL" id="JR039195">
    <property type="protein sequence ID" value="AEY58574.1"/>
    <property type="molecule type" value="mRNA"/>
</dbReference>
<feature type="compositionally biased region" description="Pro residues" evidence="1">
    <location>
        <begin position="404"/>
        <end position="414"/>
    </location>
</feature>
<feature type="compositionally biased region" description="Low complexity" evidence="1">
    <location>
        <begin position="206"/>
        <end position="234"/>
    </location>
</feature>
<feature type="compositionally biased region" description="Low complexity" evidence="1">
    <location>
        <begin position="458"/>
        <end position="468"/>
    </location>
</feature>
<feature type="compositionally biased region" description="Basic and acidic residues" evidence="1">
    <location>
        <begin position="638"/>
        <end position="655"/>
    </location>
</feature>
<feature type="compositionally biased region" description="Polar residues" evidence="1">
    <location>
        <begin position="42"/>
        <end position="110"/>
    </location>
</feature>
<feature type="compositionally biased region" description="Polar residues" evidence="1">
    <location>
        <begin position="469"/>
        <end position="479"/>
    </location>
</feature>
<feature type="region of interest" description="Disordered" evidence="1">
    <location>
        <begin position="1"/>
        <end position="130"/>
    </location>
</feature>
<dbReference type="AlphaFoldDB" id="V9IE62"/>
<feature type="region of interest" description="Disordered" evidence="1">
    <location>
        <begin position="199"/>
        <end position="236"/>
    </location>
</feature>
<feature type="compositionally biased region" description="Polar residues" evidence="1">
    <location>
        <begin position="335"/>
        <end position="353"/>
    </location>
</feature>